<evidence type="ECO:0000256" key="1">
    <source>
        <dbReference type="SAM" id="MobiDB-lite"/>
    </source>
</evidence>
<evidence type="ECO:0000313" key="2">
    <source>
        <dbReference type="EMBL" id="KAH9829936.1"/>
    </source>
</evidence>
<gene>
    <name evidence="2" type="ORF">C8Q71DRAFT_383783</name>
</gene>
<evidence type="ECO:0000313" key="3">
    <source>
        <dbReference type="Proteomes" id="UP000814176"/>
    </source>
</evidence>
<dbReference type="Proteomes" id="UP000814176">
    <property type="component" value="Unassembled WGS sequence"/>
</dbReference>
<keyword evidence="3" id="KW-1185">Reference proteome</keyword>
<dbReference type="GeneID" id="71998947"/>
<dbReference type="EMBL" id="JADCUA010000034">
    <property type="protein sequence ID" value="KAH9829936.1"/>
    <property type="molecule type" value="Genomic_DNA"/>
</dbReference>
<reference evidence="2 3" key="1">
    <citation type="journal article" date="2021" name="Environ. Microbiol.">
        <title>Gene family expansions and transcriptome signatures uncover fungal adaptations to wood decay.</title>
        <authorList>
            <person name="Hage H."/>
            <person name="Miyauchi S."/>
            <person name="Viragh M."/>
            <person name="Drula E."/>
            <person name="Min B."/>
            <person name="Chaduli D."/>
            <person name="Navarro D."/>
            <person name="Favel A."/>
            <person name="Norest M."/>
            <person name="Lesage-Meessen L."/>
            <person name="Balint B."/>
            <person name="Merenyi Z."/>
            <person name="de Eugenio L."/>
            <person name="Morin E."/>
            <person name="Martinez A.T."/>
            <person name="Baldrian P."/>
            <person name="Stursova M."/>
            <person name="Martinez M.J."/>
            <person name="Novotny C."/>
            <person name="Magnuson J.K."/>
            <person name="Spatafora J.W."/>
            <person name="Maurice S."/>
            <person name="Pangilinan J."/>
            <person name="Andreopoulos W."/>
            <person name="LaButti K."/>
            <person name="Hundley H."/>
            <person name="Na H."/>
            <person name="Kuo A."/>
            <person name="Barry K."/>
            <person name="Lipzen A."/>
            <person name="Henrissat B."/>
            <person name="Riley R."/>
            <person name="Ahrendt S."/>
            <person name="Nagy L.G."/>
            <person name="Grigoriev I.V."/>
            <person name="Martin F."/>
            <person name="Rosso M.N."/>
        </authorList>
    </citation>
    <scope>NUCLEOTIDE SEQUENCE [LARGE SCALE GENOMIC DNA]</scope>
    <source>
        <strain evidence="2 3">CIRM-BRFM 1785</strain>
    </source>
</reference>
<feature type="region of interest" description="Disordered" evidence="1">
    <location>
        <begin position="75"/>
        <end position="94"/>
    </location>
</feature>
<dbReference type="RefSeq" id="XP_047773299.1">
    <property type="nucleotide sequence ID" value="XM_047918215.1"/>
</dbReference>
<protein>
    <recommendedName>
        <fullName evidence="4">Secreted protein</fullName>
    </recommendedName>
</protein>
<evidence type="ECO:0008006" key="4">
    <source>
        <dbReference type="Google" id="ProtNLM"/>
    </source>
</evidence>
<sequence length="94" mass="10158">MLPPVSLVLRICFLEGSPAASPRRHRCHTHVTQQSPHAACRCDPLVPGVRGLRLSAPASEWDAARPVRALLYWQGSPSSSAPPDLNTSPRLPTS</sequence>
<name>A0ABQ8JZW5_9APHY</name>
<comment type="caution">
    <text evidence="2">The sequence shown here is derived from an EMBL/GenBank/DDBJ whole genome shotgun (WGS) entry which is preliminary data.</text>
</comment>
<organism evidence="2 3">
    <name type="scientific">Rhodofomes roseus</name>
    <dbReference type="NCBI Taxonomy" id="34475"/>
    <lineage>
        <taxon>Eukaryota</taxon>
        <taxon>Fungi</taxon>
        <taxon>Dikarya</taxon>
        <taxon>Basidiomycota</taxon>
        <taxon>Agaricomycotina</taxon>
        <taxon>Agaricomycetes</taxon>
        <taxon>Polyporales</taxon>
        <taxon>Rhodofomes</taxon>
    </lineage>
</organism>
<accession>A0ABQ8JZW5</accession>
<proteinExistence type="predicted"/>